<dbReference type="RefSeq" id="WP_275820134.1">
    <property type="nucleotide sequence ID" value="NZ_JARHUD010000002.1"/>
</dbReference>
<gene>
    <name evidence="9" type="primary">rdgB</name>
    <name evidence="9" type="ORF">P2G67_03660</name>
</gene>
<keyword evidence="3 7" id="KW-0547">Nucleotide-binding</keyword>
<keyword evidence="6 7" id="KW-0546">Nucleotide metabolism</keyword>
<feature type="binding site" evidence="7">
    <location>
        <begin position="156"/>
        <end position="159"/>
    </location>
    <ligand>
        <name>substrate</name>
    </ligand>
</feature>
<dbReference type="HAMAP" id="MF_01405">
    <property type="entry name" value="Non_canon_purine_NTPase"/>
    <property type="match status" value="1"/>
</dbReference>
<dbReference type="NCBIfam" id="TIGR00042">
    <property type="entry name" value="RdgB/HAM1 family non-canonical purine NTP pyrophosphatase"/>
    <property type="match status" value="1"/>
</dbReference>
<evidence type="ECO:0000313" key="10">
    <source>
        <dbReference type="Proteomes" id="UP001215503"/>
    </source>
</evidence>
<feature type="binding site" evidence="7">
    <location>
        <position position="46"/>
    </location>
    <ligand>
        <name>Mg(2+)</name>
        <dbReference type="ChEBI" id="CHEBI:18420"/>
    </ligand>
</feature>
<keyword evidence="5 7" id="KW-0460">Magnesium</keyword>
<comment type="function">
    <text evidence="7">Pyrophosphatase that catalyzes the hydrolysis of nucleoside triphosphates to their monophosphate derivatives, with a high preference for the non-canonical purine nucleotides XTP (xanthosine triphosphate), dITP (deoxyinosine triphosphate) and ITP. Seems to function as a house-cleaning enzyme that removes non-canonical purine nucleotides from the nucleotide pool, thus preventing their incorporation into DNA/RNA and avoiding chromosomal lesions.</text>
</comment>
<feature type="binding site" evidence="7">
    <location>
        <position position="76"/>
    </location>
    <ligand>
        <name>substrate</name>
    </ligand>
</feature>
<evidence type="ECO:0000256" key="8">
    <source>
        <dbReference type="RuleBase" id="RU003781"/>
    </source>
</evidence>
<accession>A0ABT5YJE8</accession>
<evidence type="ECO:0000313" key="9">
    <source>
        <dbReference type="EMBL" id="MDF2095068.1"/>
    </source>
</evidence>
<evidence type="ECO:0000256" key="1">
    <source>
        <dbReference type="ARBA" id="ARBA00008023"/>
    </source>
</evidence>
<name>A0ABT5YJE8_9PROT</name>
<protein>
    <recommendedName>
        <fullName evidence="7">dITP/XTP pyrophosphatase</fullName>
        <ecNumber evidence="7">3.6.1.66</ecNumber>
    </recommendedName>
    <alternativeName>
        <fullName evidence="7">Non-canonical purine NTP pyrophosphatase</fullName>
    </alternativeName>
    <alternativeName>
        <fullName evidence="7">Non-standard purine NTP pyrophosphatase</fullName>
    </alternativeName>
    <alternativeName>
        <fullName evidence="7">Nucleoside-triphosphate diphosphatase</fullName>
    </alternativeName>
    <alternativeName>
        <fullName evidence="7">Nucleoside-triphosphate pyrophosphatase</fullName>
        <shortName evidence="7">NTPase</shortName>
    </alternativeName>
</protein>
<comment type="caution">
    <text evidence="9">The sequence shown here is derived from an EMBL/GenBank/DDBJ whole genome shotgun (WGS) entry which is preliminary data.</text>
</comment>
<dbReference type="Pfam" id="PF01725">
    <property type="entry name" value="Ham1p_like"/>
    <property type="match status" value="1"/>
</dbReference>
<dbReference type="EC" id="3.6.1.66" evidence="7"/>
<keyword evidence="2 7" id="KW-0479">Metal-binding</keyword>
<feature type="active site" description="Proton acceptor" evidence="7">
    <location>
        <position position="75"/>
    </location>
</feature>
<organism evidence="9 10">
    <name type="scientific">Aquibaculum arenosum</name>
    <dbReference type="NCBI Taxonomy" id="3032591"/>
    <lineage>
        <taxon>Bacteria</taxon>
        <taxon>Pseudomonadati</taxon>
        <taxon>Pseudomonadota</taxon>
        <taxon>Alphaproteobacteria</taxon>
        <taxon>Rhodospirillales</taxon>
        <taxon>Rhodovibrionaceae</taxon>
        <taxon>Aquibaculum</taxon>
    </lineage>
</organism>
<keyword evidence="4 7" id="KW-0378">Hydrolase</keyword>
<dbReference type="PANTHER" id="PTHR11067">
    <property type="entry name" value="INOSINE TRIPHOSPHATE PYROPHOSPHATASE/HAM1 PROTEIN"/>
    <property type="match status" value="1"/>
</dbReference>
<evidence type="ECO:0000256" key="3">
    <source>
        <dbReference type="ARBA" id="ARBA00022741"/>
    </source>
</evidence>
<dbReference type="InterPro" id="IPR029001">
    <property type="entry name" value="ITPase-like_fam"/>
</dbReference>
<comment type="similarity">
    <text evidence="1 7 8">Belongs to the HAM1 NTPase family.</text>
</comment>
<comment type="catalytic activity">
    <reaction evidence="7">
        <text>dITP + H2O = dIMP + diphosphate + H(+)</text>
        <dbReference type="Rhea" id="RHEA:28342"/>
        <dbReference type="ChEBI" id="CHEBI:15377"/>
        <dbReference type="ChEBI" id="CHEBI:15378"/>
        <dbReference type="ChEBI" id="CHEBI:33019"/>
        <dbReference type="ChEBI" id="CHEBI:61194"/>
        <dbReference type="ChEBI" id="CHEBI:61382"/>
        <dbReference type="EC" id="3.6.1.66"/>
    </reaction>
</comment>
<dbReference type="PANTHER" id="PTHR11067:SF9">
    <property type="entry name" value="INOSINE TRIPHOSPHATE PYROPHOSPHATASE"/>
    <property type="match status" value="1"/>
</dbReference>
<evidence type="ECO:0000256" key="2">
    <source>
        <dbReference type="ARBA" id="ARBA00022723"/>
    </source>
</evidence>
<evidence type="ECO:0000256" key="6">
    <source>
        <dbReference type="ARBA" id="ARBA00023080"/>
    </source>
</evidence>
<dbReference type="Proteomes" id="UP001215503">
    <property type="component" value="Unassembled WGS sequence"/>
</dbReference>
<dbReference type="InterPro" id="IPR020922">
    <property type="entry name" value="dITP/XTP_pyrophosphatase"/>
</dbReference>
<feature type="binding site" evidence="7">
    <location>
        <begin position="184"/>
        <end position="185"/>
    </location>
    <ligand>
        <name>substrate</name>
    </ligand>
</feature>
<evidence type="ECO:0000256" key="5">
    <source>
        <dbReference type="ARBA" id="ARBA00022842"/>
    </source>
</evidence>
<proteinExistence type="inferred from homology"/>
<sequence>MKRDIPGRKLVIASHNPGKVREIADLLAPFDLEVTSAANFGLPEPEETGTTFAANAELKARASAEATGLTALADDSGLSVRALDGAPGIYSARWAGPDKDFTVAMERVERELGDTSDRGAAFICALALAWPDGTTEVFEGRIEGTLTWPPRGTRGFGYDPIFVPEDDTRTFAEMDPAEKHAISHRARAFAQLVDRLRAG</sequence>
<feature type="binding site" evidence="7">
    <location>
        <position position="179"/>
    </location>
    <ligand>
        <name>substrate</name>
    </ligand>
</feature>
<comment type="catalytic activity">
    <reaction evidence="7">
        <text>XTP + H2O = XMP + diphosphate + H(+)</text>
        <dbReference type="Rhea" id="RHEA:28610"/>
        <dbReference type="ChEBI" id="CHEBI:15377"/>
        <dbReference type="ChEBI" id="CHEBI:15378"/>
        <dbReference type="ChEBI" id="CHEBI:33019"/>
        <dbReference type="ChEBI" id="CHEBI:57464"/>
        <dbReference type="ChEBI" id="CHEBI:61314"/>
        <dbReference type="EC" id="3.6.1.66"/>
    </reaction>
</comment>
<comment type="cofactor">
    <cofactor evidence="7">
        <name>Mg(2+)</name>
        <dbReference type="ChEBI" id="CHEBI:18420"/>
    </cofactor>
    <text evidence="7">Binds 1 Mg(2+) ion per subunit.</text>
</comment>
<comment type="subunit">
    <text evidence="7">Homodimer.</text>
</comment>
<comment type="catalytic activity">
    <reaction evidence="7">
        <text>ITP + H2O = IMP + diphosphate + H(+)</text>
        <dbReference type="Rhea" id="RHEA:29399"/>
        <dbReference type="ChEBI" id="CHEBI:15377"/>
        <dbReference type="ChEBI" id="CHEBI:15378"/>
        <dbReference type="ChEBI" id="CHEBI:33019"/>
        <dbReference type="ChEBI" id="CHEBI:58053"/>
        <dbReference type="ChEBI" id="CHEBI:61402"/>
        <dbReference type="EC" id="3.6.1.66"/>
    </reaction>
</comment>
<feature type="binding site" evidence="7">
    <location>
        <begin position="14"/>
        <end position="19"/>
    </location>
    <ligand>
        <name>substrate</name>
    </ligand>
</feature>
<dbReference type="SUPFAM" id="SSF52972">
    <property type="entry name" value="ITPase-like"/>
    <property type="match status" value="1"/>
</dbReference>
<keyword evidence="10" id="KW-1185">Reference proteome</keyword>
<evidence type="ECO:0000256" key="7">
    <source>
        <dbReference type="HAMAP-Rule" id="MF_01405"/>
    </source>
</evidence>
<dbReference type="CDD" id="cd00515">
    <property type="entry name" value="HAM1"/>
    <property type="match status" value="1"/>
</dbReference>
<dbReference type="Gene3D" id="3.90.950.10">
    <property type="match status" value="1"/>
</dbReference>
<dbReference type="InterPro" id="IPR002637">
    <property type="entry name" value="RdgB/HAM1"/>
</dbReference>
<dbReference type="EMBL" id="JARHUD010000002">
    <property type="protein sequence ID" value="MDF2095068.1"/>
    <property type="molecule type" value="Genomic_DNA"/>
</dbReference>
<reference evidence="9 10" key="1">
    <citation type="submission" date="2023-03" db="EMBL/GenBank/DDBJ databases">
        <title>Fodinicurvata sp. CAU 1616 isolated from sea sendiment.</title>
        <authorList>
            <person name="Kim W."/>
        </authorList>
    </citation>
    <scope>NUCLEOTIDE SEQUENCE [LARGE SCALE GENOMIC DNA]</scope>
    <source>
        <strain evidence="9 10">CAU 1616</strain>
    </source>
</reference>
<evidence type="ECO:0000256" key="4">
    <source>
        <dbReference type="ARBA" id="ARBA00022801"/>
    </source>
</evidence>
<feature type="binding site" evidence="7">
    <location>
        <position position="75"/>
    </location>
    <ligand>
        <name>Mg(2+)</name>
        <dbReference type="ChEBI" id="CHEBI:18420"/>
    </ligand>
</feature>